<evidence type="ECO:0000256" key="3">
    <source>
        <dbReference type="ARBA" id="ARBA00022692"/>
    </source>
</evidence>
<dbReference type="InterPro" id="IPR051717">
    <property type="entry name" value="MFS_MFSD6"/>
</dbReference>
<feature type="non-terminal residue" evidence="8">
    <location>
        <position position="253"/>
    </location>
</feature>
<keyword evidence="5" id="KW-0472">Membrane</keyword>
<proteinExistence type="inferred from homology"/>
<evidence type="ECO:0000256" key="6">
    <source>
        <dbReference type="SAM" id="SignalP"/>
    </source>
</evidence>
<evidence type="ECO:0000313" key="8">
    <source>
        <dbReference type="EMBL" id="CAL4068572.1"/>
    </source>
</evidence>
<feature type="non-terminal residue" evidence="8">
    <location>
        <position position="1"/>
    </location>
</feature>
<dbReference type="GO" id="GO:0016020">
    <property type="term" value="C:membrane"/>
    <property type="evidence" value="ECO:0007669"/>
    <property type="project" value="UniProtKB-SubCell"/>
</dbReference>
<dbReference type="InterPro" id="IPR036259">
    <property type="entry name" value="MFS_trans_sf"/>
</dbReference>
<reference evidence="8 9" key="1">
    <citation type="submission" date="2024-05" db="EMBL/GenBank/DDBJ databases">
        <authorList>
            <person name="Wallberg A."/>
        </authorList>
    </citation>
    <scope>NUCLEOTIDE SEQUENCE [LARGE SCALE GENOMIC DNA]</scope>
</reference>
<feature type="chain" id="PRO_5043830849" description="Major facilitator superfamily associated domain-containing protein" evidence="6">
    <location>
        <begin position="19"/>
        <end position="253"/>
    </location>
</feature>
<dbReference type="EMBL" id="CAXKWB010003228">
    <property type="protein sequence ID" value="CAL4068572.1"/>
    <property type="molecule type" value="Genomic_DNA"/>
</dbReference>
<accession>A0AAV2Q1G6</accession>
<comment type="subcellular location">
    <subcellularLocation>
        <location evidence="1">Membrane</location>
        <topology evidence="1">Multi-pass membrane protein</topology>
    </subcellularLocation>
</comment>
<evidence type="ECO:0000256" key="2">
    <source>
        <dbReference type="ARBA" id="ARBA00005241"/>
    </source>
</evidence>
<dbReference type="InterPro" id="IPR024989">
    <property type="entry name" value="MFS_assoc_dom"/>
</dbReference>
<gene>
    <name evidence="8" type="ORF">MNOR_LOCUS7374</name>
</gene>
<keyword evidence="4" id="KW-1133">Transmembrane helix</keyword>
<dbReference type="Pfam" id="PF12832">
    <property type="entry name" value="MFS_1_like"/>
    <property type="match status" value="1"/>
</dbReference>
<organism evidence="8 9">
    <name type="scientific">Meganyctiphanes norvegica</name>
    <name type="common">Northern krill</name>
    <name type="synonym">Thysanopoda norvegica</name>
    <dbReference type="NCBI Taxonomy" id="48144"/>
    <lineage>
        <taxon>Eukaryota</taxon>
        <taxon>Metazoa</taxon>
        <taxon>Ecdysozoa</taxon>
        <taxon>Arthropoda</taxon>
        <taxon>Crustacea</taxon>
        <taxon>Multicrustacea</taxon>
        <taxon>Malacostraca</taxon>
        <taxon>Eumalacostraca</taxon>
        <taxon>Eucarida</taxon>
        <taxon>Euphausiacea</taxon>
        <taxon>Euphausiidae</taxon>
        <taxon>Meganyctiphanes</taxon>
    </lineage>
</organism>
<keyword evidence="9" id="KW-1185">Reference proteome</keyword>
<evidence type="ECO:0000256" key="1">
    <source>
        <dbReference type="ARBA" id="ARBA00004141"/>
    </source>
</evidence>
<comment type="similarity">
    <text evidence="2">Belongs to the major facilitator superfamily. MFSD6 family.</text>
</comment>
<keyword evidence="6" id="KW-0732">Signal</keyword>
<feature type="signal peptide" evidence="6">
    <location>
        <begin position="1"/>
        <end position="18"/>
    </location>
</feature>
<name>A0AAV2Q1G6_MEGNR</name>
<feature type="domain" description="Major facilitator superfamily associated" evidence="7">
    <location>
        <begin position="131"/>
        <end position="246"/>
    </location>
</feature>
<evidence type="ECO:0000313" key="9">
    <source>
        <dbReference type="Proteomes" id="UP001497623"/>
    </source>
</evidence>
<evidence type="ECO:0000259" key="7">
    <source>
        <dbReference type="Pfam" id="PF12832"/>
    </source>
</evidence>
<protein>
    <recommendedName>
        <fullName evidence="7">Major facilitator superfamily associated domain-containing protein</fullName>
    </recommendedName>
</protein>
<dbReference type="AlphaFoldDB" id="A0AAV2Q1G6"/>
<dbReference type="PANTHER" id="PTHR16172:SF35">
    <property type="entry name" value="MAJOR FACILITATOR SUPERFAMILY (MFS) PROFILE DOMAIN-CONTAINING PROTEIN"/>
    <property type="match status" value="1"/>
</dbReference>
<evidence type="ECO:0000256" key="5">
    <source>
        <dbReference type="ARBA" id="ARBA00023136"/>
    </source>
</evidence>
<evidence type="ECO:0000256" key="4">
    <source>
        <dbReference type="ARBA" id="ARBA00022989"/>
    </source>
</evidence>
<keyword evidence="3" id="KW-0812">Transmembrane</keyword>
<sequence length="253" mass="27760">VLLSILMALSGLAGLLFAAVPAARNVHPLPELLPYKLNCDPNDNVSMVKLSLDEPYSCDFIDGKWSKYATISMCTLCGKSWYNSKDSKSCSAVDNNRQTCRIADVLGSQLTLTLEVAPHNSSLIKKTSRLSTKNWNCPKPTTDIMYEEQIESGCHLECQVLVERVGLCTNDKVVVEMDTTATFWIFLSVRILNGLTLATSFTMLDGATIAILREHGGDFGLQRLYGNLGAVVMSPLTGYLIDSYTLDNGQSNF</sequence>
<dbReference type="Proteomes" id="UP001497623">
    <property type="component" value="Unassembled WGS sequence"/>
</dbReference>
<comment type="caution">
    <text evidence="8">The sequence shown here is derived from an EMBL/GenBank/DDBJ whole genome shotgun (WGS) entry which is preliminary data.</text>
</comment>
<dbReference type="Gene3D" id="1.20.1250.20">
    <property type="entry name" value="MFS general substrate transporter like domains"/>
    <property type="match status" value="1"/>
</dbReference>
<dbReference type="PANTHER" id="PTHR16172">
    <property type="entry name" value="MAJOR FACILITATOR SUPERFAMILY DOMAIN-CONTAINING PROTEIN 6-LIKE"/>
    <property type="match status" value="1"/>
</dbReference>